<sequence>MSSVFRICDDALGVDLSHREFGQEFSYDIQAFSTYEPTAQSMCLLNQYYFLALMDHLPYFYAASVLEFFSTLEDWREGYREPHFFIRGRANIISTDTIATAFGLPSSALTEARFAPQSRPAFPRIARILAPRGTHFRSAITHLEMPQILWFVDQVIKTNIFPFGHSTERFGSVLWGLYHMYTSEWWSLAQLIMDAIIYFFHKVKEKQLALDQSYLIPLPRLLSYYLLHRGHQLPESDRRMASHTYVIDQEPAPTFDTSLLVLPISLPPPLSSAPEPVIHISTPVVPVSDLLRPSQPQVSDGTSSTLSIMARLDTLQELFMSIDSHIDAHLSKMETQMDDLTFSVQQLTSLVIPSRQRGYFVTPTDTSLEVDGDTEVDDEIFIHATDIGMDIITRDDPPMVQDVGEVITPIVEITNQATTPALEEIDEVVDPIIGV</sequence>
<dbReference type="Proteomes" id="UP000288805">
    <property type="component" value="Unassembled WGS sequence"/>
</dbReference>
<proteinExistence type="predicted"/>
<dbReference type="AlphaFoldDB" id="A0A438HFL7"/>
<evidence type="ECO:0000313" key="1">
    <source>
        <dbReference type="EMBL" id="RVW83252.1"/>
    </source>
</evidence>
<gene>
    <name evidence="1" type="ORF">CK203_039616</name>
</gene>
<organism evidence="1 2">
    <name type="scientific">Vitis vinifera</name>
    <name type="common">Grape</name>
    <dbReference type="NCBI Taxonomy" id="29760"/>
    <lineage>
        <taxon>Eukaryota</taxon>
        <taxon>Viridiplantae</taxon>
        <taxon>Streptophyta</taxon>
        <taxon>Embryophyta</taxon>
        <taxon>Tracheophyta</taxon>
        <taxon>Spermatophyta</taxon>
        <taxon>Magnoliopsida</taxon>
        <taxon>eudicotyledons</taxon>
        <taxon>Gunneridae</taxon>
        <taxon>Pentapetalae</taxon>
        <taxon>rosids</taxon>
        <taxon>Vitales</taxon>
        <taxon>Vitaceae</taxon>
        <taxon>Viteae</taxon>
        <taxon>Vitis</taxon>
    </lineage>
</organism>
<reference evidence="1 2" key="1">
    <citation type="journal article" date="2018" name="PLoS Genet.">
        <title>Population sequencing reveals clonal diversity and ancestral inbreeding in the grapevine cultivar Chardonnay.</title>
        <authorList>
            <person name="Roach M.J."/>
            <person name="Johnson D.L."/>
            <person name="Bohlmann J."/>
            <person name="van Vuuren H.J."/>
            <person name="Jones S.J."/>
            <person name="Pretorius I.S."/>
            <person name="Schmidt S.A."/>
            <person name="Borneman A.R."/>
        </authorList>
    </citation>
    <scope>NUCLEOTIDE SEQUENCE [LARGE SCALE GENOMIC DNA]</scope>
    <source>
        <strain evidence="2">cv. Chardonnay</strain>
        <tissue evidence="1">Leaf</tissue>
    </source>
</reference>
<evidence type="ECO:0000313" key="2">
    <source>
        <dbReference type="Proteomes" id="UP000288805"/>
    </source>
</evidence>
<protein>
    <submittedName>
        <fullName evidence="1">Uncharacterized protein</fullName>
    </submittedName>
</protein>
<name>A0A438HFL7_VITVI</name>
<dbReference type="EMBL" id="QGNW01000230">
    <property type="protein sequence ID" value="RVW83252.1"/>
    <property type="molecule type" value="Genomic_DNA"/>
</dbReference>
<accession>A0A438HFL7</accession>
<comment type="caution">
    <text evidence="1">The sequence shown here is derived from an EMBL/GenBank/DDBJ whole genome shotgun (WGS) entry which is preliminary data.</text>
</comment>